<dbReference type="NCBIfam" id="TIGR00253">
    <property type="entry name" value="RNA_bind_YhbY"/>
    <property type="match status" value="1"/>
</dbReference>
<dbReference type="AlphaFoldDB" id="A0A927ZY91"/>
<dbReference type="PANTHER" id="PTHR40065">
    <property type="entry name" value="RNA-BINDING PROTEIN YHBY"/>
    <property type="match status" value="1"/>
</dbReference>
<dbReference type="GO" id="GO:0003723">
    <property type="term" value="F:RNA binding"/>
    <property type="evidence" value="ECO:0007669"/>
    <property type="project" value="UniProtKB-UniRule"/>
</dbReference>
<evidence type="ECO:0000313" key="4">
    <source>
        <dbReference type="EMBL" id="MBE6084283.1"/>
    </source>
</evidence>
<protein>
    <submittedName>
        <fullName evidence="4">Ribosome assembly RNA-binding protein YhbY</fullName>
    </submittedName>
</protein>
<dbReference type="InterPro" id="IPR017924">
    <property type="entry name" value="RNA-binding_YhbY"/>
</dbReference>
<dbReference type="InterPro" id="IPR051925">
    <property type="entry name" value="RNA-binding_domain"/>
</dbReference>
<dbReference type="RefSeq" id="WP_303668231.1">
    <property type="nucleotide sequence ID" value="NZ_SVCA01000001.1"/>
</dbReference>
<dbReference type="SUPFAM" id="SSF75471">
    <property type="entry name" value="YhbY-like"/>
    <property type="match status" value="1"/>
</dbReference>
<evidence type="ECO:0000313" key="5">
    <source>
        <dbReference type="Proteomes" id="UP000772151"/>
    </source>
</evidence>
<sequence>MLRNSLTGKQKSFLRSMGQKLEPVVMMGKEGVTPTVVKAAQEAIKKRELIKVRVLQNCMEEPEDAITMLAERADVNLVQIIGRNGLLFKRNYDKPKIELP</sequence>
<evidence type="ECO:0000256" key="1">
    <source>
        <dbReference type="ARBA" id="ARBA00022884"/>
    </source>
</evidence>
<dbReference type="Proteomes" id="UP000772151">
    <property type="component" value="Unassembled WGS sequence"/>
</dbReference>
<organism evidence="4 5">
    <name type="scientific">Selenomonas ruminantium</name>
    <dbReference type="NCBI Taxonomy" id="971"/>
    <lineage>
        <taxon>Bacteria</taxon>
        <taxon>Bacillati</taxon>
        <taxon>Bacillota</taxon>
        <taxon>Negativicutes</taxon>
        <taxon>Selenomonadales</taxon>
        <taxon>Selenomonadaceae</taxon>
        <taxon>Selenomonas</taxon>
    </lineage>
</organism>
<proteinExistence type="predicted"/>
<dbReference type="EMBL" id="SVCA01000001">
    <property type="protein sequence ID" value="MBE6084283.1"/>
    <property type="molecule type" value="Genomic_DNA"/>
</dbReference>
<evidence type="ECO:0000256" key="2">
    <source>
        <dbReference type="PROSITE-ProRule" id="PRU00626"/>
    </source>
</evidence>
<evidence type="ECO:0000259" key="3">
    <source>
        <dbReference type="PROSITE" id="PS51295"/>
    </source>
</evidence>
<dbReference type="InterPro" id="IPR001890">
    <property type="entry name" value="RNA-binding_CRM"/>
</dbReference>
<gene>
    <name evidence="4" type="primary">yhbY</name>
    <name evidence="4" type="ORF">E7203_02220</name>
</gene>
<dbReference type="InterPro" id="IPR035920">
    <property type="entry name" value="YhbY-like_sf"/>
</dbReference>
<comment type="caution">
    <text evidence="4">The sequence shown here is derived from an EMBL/GenBank/DDBJ whole genome shotgun (WGS) entry which is preliminary data.</text>
</comment>
<reference evidence="4" key="1">
    <citation type="submission" date="2019-04" db="EMBL/GenBank/DDBJ databases">
        <title>Evolution of Biomass-Degrading Anaerobic Consortia Revealed by Metagenomics.</title>
        <authorList>
            <person name="Peng X."/>
        </authorList>
    </citation>
    <scope>NUCLEOTIDE SEQUENCE</scope>
    <source>
        <strain evidence="4">SIG242</strain>
    </source>
</reference>
<dbReference type="PANTHER" id="PTHR40065:SF3">
    <property type="entry name" value="RNA-BINDING PROTEIN YHBY"/>
    <property type="match status" value="1"/>
</dbReference>
<accession>A0A927ZY91</accession>
<dbReference type="Pfam" id="PF01985">
    <property type="entry name" value="CRS1_YhbY"/>
    <property type="match status" value="1"/>
</dbReference>
<dbReference type="SMART" id="SM01103">
    <property type="entry name" value="CRS1_YhbY"/>
    <property type="match status" value="1"/>
</dbReference>
<dbReference type="PROSITE" id="PS51295">
    <property type="entry name" value="CRM"/>
    <property type="match status" value="1"/>
</dbReference>
<name>A0A927ZY91_SELRU</name>
<feature type="domain" description="CRM" evidence="3">
    <location>
        <begin position="4"/>
        <end position="100"/>
    </location>
</feature>
<dbReference type="Gene3D" id="3.30.110.60">
    <property type="entry name" value="YhbY-like"/>
    <property type="match status" value="1"/>
</dbReference>
<keyword evidence="1 2" id="KW-0694">RNA-binding</keyword>